<evidence type="ECO:0000256" key="2">
    <source>
        <dbReference type="ARBA" id="ARBA00022692"/>
    </source>
</evidence>
<dbReference type="InterPro" id="IPR050332">
    <property type="entry name" value="GPCR_2"/>
</dbReference>
<feature type="transmembrane region" description="Helical" evidence="5">
    <location>
        <begin position="110"/>
        <end position="128"/>
    </location>
</feature>
<reference evidence="7 8" key="1">
    <citation type="journal article" date="2022" name="Gigascience">
        <title>A chromosome-level genome assembly and annotation of the desert horned lizard, Phrynosoma platyrhinos, provides insight into chromosomal rearrangements among reptiles.</title>
        <authorList>
            <person name="Koochekian N."/>
            <person name="Ascanio A."/>
            <person name="Farleigh K."/>
            <person name="Card D.C."/>
            <person name="Schield D.R."/>
            <person name="Castoe T.A."/>
            <person name="Jezkova T."/>
        </authorList>
    </citation>
    <scope>NUCLEOTIDE SEQUENCE [LARGE SCALE GENOMIC DNA]</scope>
    <source>
        <strain evidence="7">NK-2021</strain>
    </source>
</reference>
<dbReference type="InterPro" id="IPR000832">
    <property type="entry name" value="GPCR_2_secretin-like"/>
</dbReference>
<gene>
    <name evidence="7" type="ORF">JD844_003679</name>
</gene>
<evidence type="ECO:0000256" key="3">
    <source>
        <dbReference type="ARBA" id="ARBA00022989"/>
    </source>
</evidence>
<keyword evidence="3 5" id="KW-1133">Transmembrane helix</keyword>
<dbReference type="PANTHER" id="PTHR45620">
    <property type="entry name" value="PDF RECEPTOR-LIKE PROTEIN-RELATED"/>
    <property type="match status" value="1"/>
</dbReference>
<evidence type="ECO:0000313" key="8">
    <source>
        <dbReference type="Proteomes" id="UP000826234"/>
    </source>
</evidence>
<name>A0ABQ7TDY0_PHRPL</name>
<accession>A0ABQ7TDY0</accession>
<dbReference type="Proteomes" id="UP000826234">
    <property type="component" value="Unassembled WGS sequence"/>
</dbReference>
<dbReference type="InterPro" id="IPR017981">
    <property type="entry name" value="GPCR_2-like_7TM"/>
</dbReference>
<dbReference type="PROSITE" id="PS50261">
    <property type="entry name" value="G_PROTEIN_RECEP_F2_4"/>
    <property type="match status" value="1"/>
</dbReference>
<feature type="transmembrane region" description="Helical" evidence="5">
    <location>
        <begin position="176"/>
        <end position="196"/>
    </location>
</feature>
<dbReference type="EMBL" id="JAIPUX010000521">
    <property type="protein sequence ID" value="KAH0627647.1"/>
    <property type="molecule type" value="Genomic_DNA"/>
</dbReference>
<keyword evidence="8" id="KW-1185">Reference proteome</keyword>
<dbReference type="Pfam" id="PF00002">
    <property type="entry name" value="7tm_2"/>
    <property type="match status" value="1"/>
</dbReference>
<keyword evidence="2 5" id="KW-0812">Transmembrane</keyword>
<feature type="transmembrane region" description="Helical" evidence="5">
    <location>
        <begin position="20"/>
        <end position="43"/>
    </location>
</feature>
<sequence>MEDEDTLDELSYLSTVKTIYTVGYSISITSLVMAITVLIAFSCSCLCRRLHCPRNYIHIHLFLTFILKAVAIFIKDAVLFQAENTDHCSFSTTECKFSVVFCHYFTMTNFMWLLVEALYLNCLLLTSFPHGRRYFWWLVLFGWGVPTFFIILWILVKGYLEDNLCWDFNQDSPFWWLIKGPIILSVGVCIIFPVLYKSVGFIVSILYCFLNQEVQAEICRKWRGNSYGFMTVWRKRTRWTMPSSSGIKMTASVC</sequence>
<dbReference type="PRINTS" id="PR00249">
    <property type="entry name" value="GPCRSECRETIN"/>
</dbReference>
<feature type="domain" description="G-protein coupled receptors family 2 profile 2" evidence="6">
    <location>
        <begin position="16"/>
        <end position="192"/>
    </location>
</feature>
<feature type="transmembrane region" description="Helical" evidence="5">
    <location>
        <begin position="135"/>
        <end position="156"/>
    </location>
</feature>
<evidence type="ECO:0000313" key="7">
    <source>
        <dbReference type="EMBL" id="KAH0627647.1"/>
    </source>
</evidence>
<evidence type="ECO:0000259" key="6">
    <source>
        <dbReference type="PROSITE" id="PS50261"/>
    </source>
</evidence>
<protein>
    <recommendedName>
        <fullName evidence="6">G-protein coupled receptors family 2 profile 2 domain-containing protein</fullName>
    </recommendedName>
</protein>
<evidence type="ECO:0000256" key="1">
    <source>
        <dbReference type="ARBA" id="ARBA00004141"/>
    </source>
</evidence>
<dbReference type="Gene3D" id="1.20.1070.10">
    <property type="entry name" value="Rhodopsin 7-helix transmembrane proteins"/>
    <property type="match status" value="1"/>
</dbReference>
<feature type="transmembrane region" description="Helical" evidence="5">
    <location>
        <begin position="55"/>
        <end position="74"/>
    </location>
</feature>
<comment type="caution">
    <text evidence="7">The sequence shown here is derived from an EMBL/GenBank/DDBJ whole genome shotgun (WGS) entry which is preliminary data.</text>
</comment>
<dbReference type="PANTHER" id="PTHR45620:SF14">
    <property type="entry name" value="GROWTH HORMONE-RELEASING HORMONE RECEPTOR"/>
    <property type="match status" value="1"/>
</dbReference>
<proteinExistence type="predicted"/>
<keyword evidence="4 5" id="KW-0472">Membrane</keyword>
<evidence type="ECO:0000256" key="5">
    <source>
        <dbReference type="SAM" id="Phobius"/>
    </source>
</evidence>
<evidence type="ECO:0000256" key="4">
    <source>
        <dbReference type="ARBA" id="ARBA00023136"/>
    </source>
</evidence>
<comment type="subcellular location">
    <subcellularLocation>
        <location evidence="1">Membrane</location>
        <topology evidence="1">Multi-pass membrane protein</topology>
    </subcellularLocation>
</comment>
<organism evidence="7 8">
    <name type="scientific">Phrynosoma platyrhinos</name>
    <name type="common">Desert horned lizard</name>
    <dbReference type="NCBI Taxonomy" id="52577"/>
    <lineage>
        <taxon>Eukaryota</taxon>
        <taxon>Metazoa</taxon>
        <taxon>Chordata</taxon>
        <taxon>Craniata</taxon>
        <taxon>Vertebrata</taxon>
        <taxon>Euteleostomi</taxon>
        <taxon>Lepidosauria</taxon>
        <taxon>Squamata</taxon>
        <taxon>Bifurcata</taxon>
        <taxon>Unidentata</taxon>
        <taxon>Episquamata</taxon>
        <taxon>Toxicofera</taxon>
        <taxon>Iguania</taxon>
        <taxon>Phrynosomatidae</taxon>
        <taxon>Phrynosomatinae</taxon>
        <taxon>Phrynosoma</taxon>
    </lineage>
</organism>